<protein>
    <recommendedName>
        <fullName evidence="4">Glycosyl hydrolase family 32 N-terminal domain-containing protein</fullName>
    </recommendedName>
</protein>
<reference evidence="5 6" key="1">
    <citation type="submission" date="2020-08" db="EMBL/GenBank/DDBJ databases">
        <title>Sequencing the genomes of 1000 actinobacteria strains.</title>
        <authorList>
            <person name="Klenk H.-P."/>
        </authorList>
    </citation>
    <scope>NUCLEOTIDE SEQUENCE [LARGE SCALE GENOMIC DNA]</scope>
    <source>
        <strain evidence="5 6">DSM 43768</strain>
    </source>
</reference>
<organism evidence="5 6">
    <name type="scientific">Nonomuraea rubra</name>
    <dbReference type="NCBI Taxonomy" id="46180"/>
    <lineage>
        <taxon>Bacteria</taxon>
        <taxon>Bacillati</taxon>
        <taxon>Actinomycetota</taxon>
        <taxon>Actinomycetes</taxon>
        <taxon>Streptosporangiales</taxon>
        <taxon>Streptosporangiaceae</taxon>
        <taxon>Nonomuraea</taxon>
    </lineage>
</organism>
<dbReference type="RefSeq" id="WP_185105420.1">
    <property type="nucleotide sequence ID" value="NZ_BAAAXY010000172.1"/>
</dbReference>
<name>A0A7X0U185_9ACTN</name>
<accession>A0A7X0U185</accession>
<dbReference type="SUPFAM" id="SSF75005">
    <property type="entry name" value="Arabinanase/levansucrase/invertase"/>
    <property type="match status" value="1"/>
</dbReference>
<proteinExistence type="inferred from homology"/>
<dbReference type="InterPro" id="IPR023296">
    <property type="entry name" value="Glyco_hydro_beta-prop_sf"/>
</dbReference>
<evidence type="ECO:0000256" key="3">
    <source>
        <dbReference type="ARBA" id="ARBA00023295"/>
    </source>
</evidence>
<evidence type="ECO:0000313" key="6">
    <source>
        <dbReference type="Proteomes" id="UP000565579"/>
    </source>
</evidence>
<evidence type="ECO:0000256" key="2">
    <source>
        <dbReference type="ARBA" id="ARBA00022801"/>
    </source>
</evidence>
<dbReference type="AlphaFoldDB" id="A0A7X0U185"/>
<dbReference type="EMBL" id="JACHMI010000001">
    <property type="protein sequence ID" value="MBB6551323.1"/>
    <property type="molecule type" value="Genomic_DNA"/>
</dbReference>
<dbReference type="Proteomes" id="UP000565579">
    <property type="component" value="Unassembled WGS sequence"/>
</dbReference>
<dbReference type="GO" id="GO:0016798">
    <property type="term" value="F:hydrolase activity, acting on glycosyl bonds"/>
    <property type="evidence" value="ECO:0007669"/>
    <property type="project" value="UniProtKB-KW"/>
</dbReference>
<feature type="domain" description="Glycosyl hydrolase family 32 N-terminal" evidence="4">
    <location>
        <begin position="55"/>
        <end position="116"/>
    </location>
</feature>
<evidence type="ECO:0000256" key="1">
    <source>
        <dbReference type="ARBA" id="ARBA00009902"/>
    </source>
</evidence>
<dbReference type="Gene3D" id="2.115.10.20">
    <property type="entry name" value="Glycosyl hydrolase domain, family 43"/>
    <property type="match status" value="1"/>
</dbReference>
<keyword evidence="6" id="KW-1185">Reference proteome</keyword>
<dbReference type="InterPro" id="IPR013148">
    <property type="entry name" value="Glyco_hydro_32_N"/>
</dbReference>
<comment type="caution">
    <text evidence="5">The sequence shown here is derived from an EMBL/GenBank/DDBJ whole genome shotgun (WGS) entry which is preliminary data.</text>
</comment>
<dbReference type="Pfam" id="PF00251">
    <property type="entry name" value="Glyco_hydro_32N"/>
    <property type="match status" value="1"/>
</dbReference>
<sequence length="144" mass="15467">MGLTWAGLPFDPGLITQGGSNARAAEAGVSAFMELPDPPTDLFVANNPMWSGGSPHNVEYVWYWIGTWKAATRTFVPDSTVPKLFDHGEHFTGPSGFVDEQGRSIIFGIASLVALTDQSDQQLSGVRGDTLHIQLEMSASTASR</sequence>
<evidence type="ECO:0000259" key="4">
    <source>
        <dbReference type="Pfam" id="PF00251"/>
    </source>
</evidence>
<gene>
    <name evidence="5" type="ORF">HD593_006118</name>
</gene>
<keyword evidence="3" id="KW-0326">Glycosidase</keyword>
<comment type="similarity">
    <text evidence="1">Belongs to the glycosyl hydrolase 32 family.</text>
</comment>
<evidence type="ECO:0000313" key="5">
    <source>
        <dbReference type="EMBL" id="MBB6551323.1"/>
    </source>
</evidence>
<keyword evidence="2" id="KW-0378">Hydrolase</keyword>